<keyword evidence="1" id="KW-0472">Membrane</keyword>
<feature type="transmembrane region" description="Helical" evidence="1">
    <location>
        <begin position="25"/>
        <end position="46"/>
    </location>
</feature>
<keyword evidence="3" id="KW-1185">Reference proteome</keyword>
<evidence type="ECO:0000313" key="3">
    <source>
        <dbReference type="Proteomes" id="UP001162483"/>
    </source>
</evidence>
<accession>A0ABN9HPQ8</accession>
<dbReference type="EMBL" id="CATNWA010021455">
    <property type="protein sequence ID" value="CAI9622772.1"/>
    <property type="molecule type" value="Genomic_DNA"/>
</dbReference>
<keyword evidence="1" id="KW-0812">Transmembrane</keyword>
<evidence type="ECO:0000313" key="2">
    <source>
        <dbReference type="EMBL" id="CAI9622772.1"/>
    </source>
</evidence>
<proteinExistence type="predicted"/>
<organism evidence="2 3">
    <name type="scientific">Staurois parvus</name>
    <dbReference type="NCBI Taxonomy" id="386267"/>
    <lineage>
        <taxon>Eukaryota</taxon>
        <taxon>Metazoa</taxon>
        <taxon>Chordata</taxon>
        <taxon>Craniata</taxon>
        <taxon>Vertebrata</taxon>
        <taxon>Euteleostomi</taxon>
        <taxon>Amphibia</taxon>
        <taxon>Batrachia</taxon>
        <taxon>Anura</taxon>
        <taxon>Neobatrachia</taxon>
        <taxon>Ranoidea</taxon>
        <taxon>Ranidae</taxon>
        <taxon>Staurois</taxon>
    </lineage>
</organism>
<comment type="caution">
    <text evidence="2">The sequence shown here is derived from an EMBL/GenBank/DDBJ whole genome shotgun (WGS) entry which is preliminary data.</text>
</comment>
<name>A0ABN9HPQ8_9NEOB</name>
<protein>
    <submittedName>
        <fullName evidence="2">Uncharacterized protein</fullName>
    </submittedName>
</protein>
<sequence>METYSMKLSMHCCCANLKATLSFYVAYHFMAELLLFPVASTVTIPLKVDRGIFSSKEISWMDLLHRW</sequence>
<keyword evidence="1" id="KW-1133">Transmembrane helix</keyword>
<evidence type="ECO:0000256" key="1">
    <source>
        <dbReference type="SAM" id="Phobius"/>
    </source>
</evidence>
<reference evidence="2" key="1">
    <citation type="submission" date="2023-05" db="EMBL/GenBank/DDBJ databases">
        <authorList>
            <person name="Stuckert A."/>
        </authorList>
    </citation>
    <scope>NUCLEOTIDE SEQUENCE</scope>
</reference>
<dbReference type="Proteomes" id="UP001162483">
    <property type="component" value="Unassembled WGS sequence"/>
</dbReference>
<gene>
    <name evidence="2" type="ORF">SPARVUS_LOCUS16337450</name>
</gene>